<gene>
    <name evidence="1" type="ORF">AFUS01_LOCUS20463</name>
</gene>
<feature type="non-terminal residue" evidence="1">
    <location>
        <position position="1"/>
    </location>
</feature>
<sequence>FFRKNLFYLNYNCADASKPGGKVGSFLVTILSEIPNSTHSAKDLLLCVCTSACFDCGQLKRLSR</sequence>
<dbReference type="Proteomes" id="UP000708208">
    <property type="component" value="Unassembled WGS sequence"/>
</dbReference>
<keyword evidence="2" id="KW-1185">Reference proteome</keyword>
<name>A0A8J2K478_9HEXA</name>
<reference evidence="1" key="1">
    <citation type="submission" date="2021-06" db="EMBL/GenBank/DDBJ databases">
        <authorList>
            <person name="Hodson N. C."/>
            <person name="Mongue J. A."/>
            <person name="Jaron S. K."/>
        </authorList>
    </citation>
    <scope>NUCLEOTIDE SEQUENCE</scope>
</reference>
<evidence type="ECO:0000313" key="1">
    <source>
        <dbReference type="EMBL" id="CAG7731907.1"/>
    </source>
</evidence>
<comment type="caution">
    <text evidence="1">The sequence shown here is derived from an EMBL/GenBank/DDBJ whole genome shotgun (WGS) entry which is preliminary data.</text>
</comment>
<dbReference type="AlphaFoldDB" id="A0A8J2K478"/>
<proteinExistence type="predicted"/>
<dbReference type="EMBL" id="CAJVCH010221267">
    <property type="protein sequence ID" value="CAG7731907.1"/>
    <property type="molecule type" value="Genomic_DNA"/>
</dbReference>
<feature type="non-terminal residue" evidence="1">
    <location>
        <position position="64"/>
    </location>
</feature>
<protein>
    <submittedName>
        <fullName evidence="1">Uncharacterized protein</fullName>
    </submittedName>
</protein>
<accession>A0A8J2K478</accession>
<organism evidence="1 2">
    <name type="scientific">Allacma fusca</name>
    <dbReference type="NCBI Taxonomy" id="39272"/>
    <lineage>
        <taxon>Eukaryota</taxon>
        <taxon>Metazoa</taxon>
        <taxon>Ecdysozoa</taxon>
        <taxon>Arthropoda</taxon>
        <taxon>Hexapoda</taxon>
        <taxon>Collembola</taxon>
        <taxon>Symphypleona</taxon>
        <taxon>Sminthuridae</taxon>
        <taxon>Allacma</taxon>
    </lineage>
</organism>
<evidence type="ECO:0000313" key="2">
    <source>
        <dbReference type="Proteomes" id="UP000708208"/>
    </source>
</evidence>